<name>A0A0F4Z8K3_9PEZI</name>
<reference evidence="3 4" key="1">
    <citation type="submission" date="2015-03" db="EMBL/GenBank/DDBJ databases">
        <authorList>
            <person name="Radwan O."/>
            <person name="Al-Naeli F.A."/>
            <person name="Rendon G.A."/>
            <person name="Fields C."/>
        </authorList>
    </citation>
    <scope>NUCLEOTIDE SEQUENCE [LARGE SCALE GENOMIC DNA]</scope>
    <source>
        <strain evidence="3">CR-DP1</strain>
    </source>
</reference>
<evidence type="ECO:0000313" key="4">
    <source>
        <dbReference type="Proteomes" id="UP000033483"/>
    </source>
</evidence>
<protein>
    <recommendedName>
        <fullName evidence="2">DUF7582 domain-containing protein</fullName>
    </recommendedName>
</protein>
<evidence type="ECO:0000256" key="1">
    <source>
        <dbReference type="SAM" id="MobiDB-lite"/>
    </source>
</evidence>
<dbReference type="OrthoDB" id="5350192at2759"/>
<dbReference type="AlphaFoldDB" id="A0A0F4Z8K3"/>
<keyword evidence="4" id="KW-1185">Reference proteome</keyword>
<feature type="compositionally biased region" description="Low complexity" evidence="1">
    <location>
        <begin position="112"/>
        <end position="133"/>
    </location>
</feature>
<comment type="caution">
    <text evidence="3">The sequence shown here is derived from an EMBL/GenBank/DDBJ whole genome shotgun (WGS) entry which is preliminary data.</text>
</comment>
<dbReference type="InterPro" id="IPR056004">
    <property type="entry name" value="DUF7582"/>
</dbReference>
<proteinExistence type="predicted"/>
<sequence length="631" mass="67702">MVVSKLRISSPLEAGRSILDAYNLPPKLCDALDHVSSKLSSKGVNVKLAVALRDYQLPTLTIIPSDIHSSGVYASQPSTPGSPPPAPASATSSRFGFSSAISGLRQRLAGHLPTNLPLNSSSTSVSGSALTSPTNSAPYTPMTPMSPPPMSACTSTTFTTATDYTSPHGPCILGIRLIQTQKLDAKTSRTLHHVINKARVKFGIGQDMLPHIAAPDACGLTESIIRRSINQDEQLYTSKGLTLISLDRCYTFKSALSSYSRTGSPMRLEDAVDELRRLYLANGGRKVSRTDVWRSYDWLSVSKEAMADVDMMYRRAYGGAEGFGAIEGISSTPPEVDVSTASQTSLPHRFGRLDLSERMACRAWLDTDKFLEAELEKDIESNQNMESSRLWTEESESEDEYNLPSWEEKDEVVHVFDSRTATPLLKRNSTPRPNNSAATEKRVMLPKLQTHFPQSPERHARAGVKANRVVAHALDIVETPCTAHPINNTGALPFSGPAAPRGFTLSPAADHQNHIPSPTSAIARTFYGLPSGSTGTLAIPPPADTAPGSNLGMPSGAPYLAWPPHPSIAQLLSPTDSNVSISTTGGPGLGPMTPNGADDISPITRGEWGHLFAGSAFFNARTVAVTTCQDM</sequence>
<evidence type="ECO:0000313" key="3">
    <source>
        <dbReference type="EMBL" id="KKA26869.1"/>
    </source>
</evidence>
<feature type="region of interest" description="Disordered" evidence="1">
    <location>
        <begin position="72"/>
        <end position="94"/>
    </location>
</feature>
<evidence type="ECO:0000259" key="2">
    <source>
        <dbReference type="Pfam" id="PF24483"/>
    </source>
</evidence>
<dbReference type="EMBL" id="LAEV01001956">
    <property type="protein sequence ID" value="KKA26869.1"/>
    <property type="molecule type" value="Genomic_DNA"/>
</dbReference>
<organism evidence="3 4">
    <name type="scientific">Thielaviopsis punctulata</name>
    <dbReference type="NCBI Taxonomy" id="72032"/>
    <lineage>
        <taxon>Eukaryota</taxon>
        <taxon>Fungi</taxon>
        <taxon>Dikarya</taxon>
        <taxon>Ascomycota</taxon>
        <taxon>Pezizomycotina</taxon>
        <taxon>Sordariomycetes</taxon>
        <taxon>Hypocreomycetidae</taxon>
        <taxon>Microascales</taxon>
        <taxon>Ceratocystidaceae</taxon>
        <taxon>Thielaviopsis</taxon>
    </lineage>
</organism>
<feature type="domain" description="DUF7582" evidence="2">
    <location>
        <begin position="175"/>
        <end position="318"/>
    </location>
</feature>
<dbReference type="Proteomes" id="UP000033483">
    <property type="component" value="Unassembled WGS sequence"/>
</dbReference>
<dbReference type="Pfam" id="PF24483">
    <property type="entry name" value="DUF7582"/>
    <property type="match status" value="1"/>
</dbReference>
<gene>
    <name evidence="3" type="ORF">TD95_002443</name>
</gene>
<accession>A0A0F4Z8K3</accession>
<feature type="region of interest" description="Disordered" evidence="1">
    <location>
        <begin position="112"/>
        <end position="139"/>
    </location>
</feature>